<dbReference type="SMART" id="SM00332">
    <property type="entry name" value="PP2Cc"/>
    <property type="match status" value="1"/>
</dbReference>
<dbReference type="EMBL" id="BAHD01000045">
    <property type="protein sequence ID" value="GAB96716.1"/>
    <property type="molecule type" value="Genomic_DNA"/>
</dbReference>
<dbReference type="OrthoDB" id="9801841at2"/>
<feature type="domain" description="PPM-type phosphatase" evidence="2">
    <location>
        <begin position="257"/>
        <end position="481"/>
    </location>
</feature>
<keyword evidence="4" id="KW-1185">Reference proteome</keyword>
<feature type="region of interest" description="Disordered" evidence="1">
    <location>
        <begin position="485"/>
        <end position="540"/>
    </location>
</feature>
<dbReference type="Proteomes" id="UP000008366">
    <property type="component" value="Unassembled WGS sequence"/>
</dbReference>
<dbReference type="RefSeq" id="WP_006593248.1">
    <property type="nucleotide sequence ID" value="NZ_BAHD01000045.1"/>
</dbReference>
<dbReference type="SUPFAM" id="SSF81606">
    <property type="entry name" value="PP2C-like"/>
    <property type="match status" value="1"/>
</dbReference>
<feature type="region of interest" description="Disordered" evidence="1">
    <location>
        <begin position="133"/>
        <end position="196"/>
    </location>
</feature>
<evidence type="ECO:0000259" key="2">
    <source>
        <dbReference type="PROSITE" id="PS51746"/>
    </source>
</evidence>
<name>K6WS89_9MICO</name>
<sequence length="540" mass="55124">MSDPTQPLPTIRESDADSSGQDDAAGGAPVAAGTPAAAGAGSTDAAADQGAGAAPTQELPVPEPRPLTPPPPTMPESADGMLVLGRPAPAAQPKQSPPPAAPAARCLECGGHYGPDGYCDRCGGRRPDPRHHFELCAPSLPETPTSPQVGQTIAPDEVPPQSRAVGTDSAESTDTTVQFAPPAGNAPPVLDDPLRSTAKPNPLTWVAGVCDRGIRHVTNEDALALYADPPAPGENRAPRRAAIVACDGVSTATRSARASLAAAQAALSVLTTSRSRGLAGVASSQAGAMAGRLDAAVDAAMDAVIDVADGPAQEEDFTETGIPHMSDPACTLVAAVIEDDLAVVGSVGDSRAYWLPDDGREPLLLTRDDSWVEEQVDQGVPREVAERGPGAHTITRWIGPEAPDPTPRKTTLQLREPGWLMLCTDGLWNYAPTPRALASVTRQLARRLAQPTPPLALARLLVEWANAQGGRDNITVALARIDPPTGADPADGAGAAEAESGAGEAVGAAAGEDGSQSAARDGLDDGGTDGTRPSDPREAH</sequence>
<dbReference type="eggNOG" id="COG0631">
    <property type="taxonomic scope" value="Bacteria"/>
</dbReference>
<feature type="compositionally biased region" description="Polar residues" evidence="1">
    <location>
        <begin position="169"/>
        <end position="178"/>
    </location>
</feature>
<dbReference type="STRING" id="1184609.KILIM_045_00470"/>
<dbReference type="Gene3D" id="3.60.40.10">
    <property type="entry name" value="PPM-type phosphatase domain"/>
    <property type="match status" value="1"/>
</dbReference>
<dbReference type="AlphaFoldDB" id="K6WS89"/>
<feature type="region of interest" description="Disordered" evidence="1">
    <location>
        <begin position="1"/>
        <end position="102"/>
    </location>
</feature>
<feature type="compositionally biased region" description="Pro residues" evidence="1">
    <location>
        <begin position="61"/>
        <end position="74"/>
    </location>
</feature>
<evidence type="ECO:0000313" key="4">
    <source>
        <dbReference type="Proteomes" id="UP000008366"/>
    </source>
</evidence>
<dbReference type="PROSITE" id="PS51746">
    <property type="entry name" value="PPM_2"/>
    <property type="match status" value="1"/>
</dbReference>
<dbReference type="SMART" id="SM00331">
    <property type="entry name" value="PP2C_SIG"/>
    <property type="match status" value="1"/>
</dbReference>
<proteinExistence type="predicted"/>
<feature type="compositionally biased region" description="Low complexity" evidence="1">
    <location>
        <begin position="487"/>
        <end position="514"/>
    </location>
</feature>
<evidence type="ECO:0000313" key="3">
    <source>
        <dbReference type="EMBL" id="GAB96716.1"/>
    </source>
</evidence>
<dbReference type="Pfam" id="PF13672">
    <property type="entry name" value="PP2C_2"/>
    <property type="match status" value="1"/>
</dbReference>
<evidence type="ECO:0000256" key="1">
    <source>
        <dbReference type="SAM" id="MobiDB-lite"/>
    </source>
</evidence>
<protein>
    <recommendedName>
        <fullName evidence="2">PPM-type phosphatase domain-containing protein</fullName>
    </recommendedName>
</protein>
<dbReference type="InterPro" id="IPR001932">
    <property type="entry name" value="PPM-type_phosphatase-like_dom"/>
</dbReference>
<feature type="compositionally biased region" description="Low complexity" evidence="1">
    <location>
        <begin position="17"/>
        <end position="60"/>
    </location>
</feature>
<organism evidence="3 4">
    <name type="scientific">Kineosphaera limosa NBRC 100340</name>
    <dbReference type="NCBI Taxonomy" id="1184609"/>
    <lineage>
        <taxon>Bacteria</taxon>
        <taxon>Bacillati</taxon>
        <taxon>Actinomycetota</taxon>
        <taxon>Actinomycetes</taxon>
        <taxon>Micrococcales</taxon>
        <taxon>Dermatophilaceae</taxon>
        <taxon>Kineosphaera</taxon>
    </lineage>
</organism>
<comment type="caution">
    <text evidence="3">The sequence shown here is derived from an EMBL/GenBank/DDBJ whole genome shotgun (WGS) entry which is preliminary data.</text>
</comment>
<dbReference type="CDD" id="cd00143">
    <property type="entry name" value="PP2Cc"/>
    <property type="match status" value="1"/>
</dbReference>
<accession>K6WS89</accession>
<dbReference type="InterPro" id="IPR036457">
    <property type="entry name" value="PPM-type-like_dom_sf"/>
</dbReference>
<feature type="compositionally biased region" description="Polar residues" evidence="1">
    <location>
        <begin position="142"/>
        <end position="151"/>
    </location>
</feature>
<reference evidence="3 4" key="1">
    <citation type="submission" date="2012-08" db="EMBL/GenBank/DDBJ databases">
        <title>Whole genome shotgun sequence of Kineosphaera limosa NBRC 100340.</title>
        <authorList>
            <person name="Yoshida I."/>
            <person name="Isaki S."/>
            <person name="Hosoyama A."/>
            <person name="Tsuchikane K."/>
            <person name="Katsumata H."/>
            <person name="Ando Y."/>
            <person name="Ohji S."/>
            <person name="Hamada M."/>
            <person name="Tamura T."/>
            <person name="Yamazoe A."/>
            <person name="Yamazaki S."/>
            <person name="Fujita N."/>
        </authorList>
    </citation>
    <scope>NUCLEOTIDE SEQUENCE [LARGE SCALE GENOMIC DNA]</scope>
    <source>
        <strain evidence="3 4">NBRC 100340</strain>
    </source>
</reference>
<gene>
    <name evidence="3" type="ORF">KILIM_045_00470</name>
</gene>